<dbReference type="EMBL" id="CM007387">
    <property type="protein sequence ID" value="ONK63481.1"/>
    <property type="molecule type" value="Genomic_DNA"/>
</dbReference>
<dbReference type="AlphaFoldDB" id="A0A5P1EFJ9"/>
<evidence type="ECO:0000313" key="4">
    <source>
        <dbReference type="Proteomes" id="UP000243459"/>
    </source>
</evidence>
<keyword evidence="4" id="KW-1185">Reference proteome</keyword>
<accession>A0A5P1EFJ9</accession>
<evidence type="ECO:0000313" key="3">
    <source>
        <dbReference type="EMBL" id="ONK63481.1"/>
    </source>
</evidence>
<gene>
    <name evidence="3" type="ORF">A4U43_C07F15600</name>
</gene>
<organism evidence="3 4">
    <name type="scientific">Asparagus officinalis</name>
    <name type="common">Garden asparagus</name>
    <dbReference type="NCBI Taxonomy" id="4686"/>
    <lineage>
        <taxon>Eukaryota</taxon>
        <taxon>Viridiplantae</taxon>
        <taxon>Streptophyta</taxon>
        <taxon>Embryophyta</taxon>
        <taxon>Tracheophyta</taxon>
        <taxon>Spermatophyta</taxon>
        <taxon>Magnoliopsida</taxon>
        <taxon>Liliopsida</taxon>
        <taxon>Asparagales</taxon>
        <taxon>Asparagaceae</taxon>
        <taxon>Asparagoideae</taxon>
        <taxon>Asparagus</taxon>
    </lineage>
</organism>
<sequence length="117" mass="13001">MSQGLFCGQTESFMDELETFLFLGLKIDAYDAICMQNFPGTSTSVDSNRGHLFVLLLRVVAPLGFILLHLLIANVKQQEEMKSISKEPKVSSLCSAHKGQQRDQPSNFMLARAGNYS</sequence>
<feature type="transmembrane region" description="Helical" evidence="2">
    <location>
        <begin position="52"/>
        <end position="72"/>
    </location>
</feature>
<name>A0A5P1EFJ9_ASPOF</name>
<keyword evidence="2" id="KW-0472">Membrane</keyword>
<reference evidence="4" key="1">
    <citation type="journal article" date="2017" name="Nat. Commun.">
        <title>The asparagus genome sheds light on the origin and evolution of a young Y chromosome.</title>
        <authorList>
            <person name="Harkess A."/>
            <person name="Zhou J."/>
            <person name="Xu C."/>
            <person name="Bowers J.E."/>
            <person name="Van der Hulst R."/>
            <person name="Ayyampalayam S."/>
            <person name="Mercati F."/>
            <person name="Riccardi P."/>
            <person name="McKain M.R."/>
            <person name="Kakrana A."/>
            <person name="Tang H."/>
            <person name="Ray J."/>
            <person name="Groenendijk J."/>
            <person name="Arikit S."/>
            <person name="Mathioni S.M."/>
            <person name="Nakano M."/>
            <person name="Shan H."/>
            <person name="Telgmann-Rauber A."/>
            <person name="Kanno A."/>
            <person name="Yue Z."/>
            <person name="Chen H."/>
            <person name="Li W."/>
            <person name="Chen Y."/>
            <person name="Xu X."/>
            <person name="Zhang Y."/>
            <person name="Luo S."/>
            <person name="Chen H."/>
            <person name="Gao J."/>
            <person name="Mao Z."/>
            <person name="Pires J.C."/>
            <person name="Luo M."/>
            <person name="Kudrna D."/>
            <person name="Wing R.A."/>
            <person name="Meyers B.C."/>
            <person name="Yi K."/>
            <person name="Kong H."/>
            <person name="Lavrijsen P."/>
            <person name="Sunseri F."/>
            <person name="Falavigna A."/>
            <person name="Ye Y."/>
            <person name="Leebens-Mack J.H."/>
            <person name="Chen G."/>
        </authorList>
    </citation>
    <scope>NUCLEOTIDE SEQUENCE [LARGE SCALE GENOMIC DNA]</scope>
    <source>
        <strain evidence="4">cv. DH0086</strain>
    </source>
</reference>
<protein>
    <submittedName>
        <fullName evidence="3">Uncharacterized protein</fullName>
    </submittedName>
</protein>
<dbReference type="Proteomes" id="UP000243459">
    <property type="component" value="Chromosome 7"/>
</dbReference>
<proteinExistence type="predicted"/>
<feature type="region of interest" description="Disordered" evidence="1">
    <location>
        <begin position="95"/>
        <end position="117"/>
    </location>
</feature>
<keyword evidence="2" id="KW-0812">Transmembrane</keyword>
<keyword evidence="2" id="KW-1133">Transmembrane helix</keyword>
<evidence type="ECO:0000256" key="2">
    <source>
        <dbReference type="SAM" id="Phobius"/>
    </source>
</evidence>
<evidence type="ECO:0000256" key="1">
    <source>
        <dbReference type="SAM" id="MobiDB-lite"/>
    </source>
</evidence>
<dbReference type="Gramene" id="ONK63481">
    <property type="protein sequence ID" value="ONK63481"/>
    <property type="gene ID" value="A4U43_C07F15600"/>
</dbReference>